<keyword evidence="9" id="KW-1185">Reference proteome</keyword>
<keyword evidence="3 6" id="KW-0540">Nuclease</keyword>
<dbReference type="Pfam" id="PF01612">
    <property type="entry name" value="DNA_pol_A_exo1"/>
    <property type="match status" value="1"/>
</dbReference>
<dbReference type="Gene3D" id="1.10.150.80">
    <property type="entry name" value="HRDC domain"/>
    <property type="match status" value="2"/>
</dbReference>
<keyword evidence="4 6" id="KW-0378">Hydrolase</keyword>
<dbReference type="Pfam" id="PF00570">
    <property type="entry name" value="HRDC"/>
    <property type="match status" value="1"/>
</dbReference>
<gene>
    <name evidence="6" type="primary">rnd</name>
    <name evidence="8" type="ORF">SAMN02745752_00356</name>
</gene>
<dbReference type="GO" id="GO:0000166">
    <property type="term" value="F:nucleotide binding"/>
    <property type="evidence" value="ECO:0007669"/>
    <property type="project" value="InterPro"/>
</dbReference>
<evidence type="ECO:0000256" key="5">
    <source>
        <dbReference type="ARBA" id="ARBA00022839"/>
    </source>
</evidence>
<dbReference type="InterPro" id="IPR036397">
    <property type="entry name" value="RNaseH_sf"/>
</dbReference>
<keyword evidence="5 6" id="KW-0269">Exonuclease</keyword>
<dbReference type="AlphaFoldDB" id="A0A1K1TXP2"/>
<dbReference type="PANTHER" id="PTHR47649:SF1">
    <property type="entry name" value="RIBONUCLEASE D"/>
    <property type="match status" value="1"/>
</dbReference>
<dbReference type="PROSITE" id="PS50967">
    <property type="entry name" value="HRDC"/>
    <property type="match status" value="1"/>
</dbReference>
<dbReference type="SUPFAM" id="SSF53098">
    <property type="entry name" value="Ribonuclease H-like"/>
    <property type="match status" value="1"/>
</dbReference>
<comment type="similarity">
    <text evidence="6">Belongs to the RNase D family.</text>
</comment>
<reference evidence="8 9" key="1">
    <citation type="submission" date="2016-11" db="EMBL/GenBank/DDBJ databases">
        <authorList>
            <person name="Jaros S."/>
            <person name="Januszkiewicz K."/>
            <person name="Wedrychowicz H."/>
        </authorList>
    </citation>
    <scope>NUCLEOTIDE SEQUENCE [LARGE SCALE GENOMIC DNA]</scope>
    <source>
        <strain evidence="8 9">DSM 21637</strain>
    </source>
</reference>
<accession>A0A1K1TXP2</accession>
<comment type="function">
    <text evidence="6">Exonuclease involved in the 3' processing of various precursor tRNAs. Initiates hydrolysis at the 3'-terminus of an RNA molecule and releases 5'-mononucleotides.</text>
</comment>
<keyword evidence="1 6" id="KW-0963">Cytoplasm</keyword>
<dbReference type="NCBIfam" id="TIGR01388">
    <property type="entry name" value="rnd"/>
    <property type="match status" value="1"/>
</dbReference>
<dbReference type="InterPro" id="IPR012337">
    <property type="entry name" value="RNaseH-like_sf"/>
</dbReference>
<dbReference type="STRING" id="1122209.SAMN02745752_00356"/>
<dbReference type="PANTHER" id="PTHR47649">
    <property type="entry name" value="RIBONUCLEASE D"/>
    <property type="match status" value="1"/>
</dbReference>
<dbReference type="Pfam" id="PF21293">
    <property type="entry name" value="RNAseD_HRDC_C"/>
    <property type="match status" value="1"/>
</dbReference>
<evidence type="ECO:0000259" key="7">
    <source>
        <dbReference type="PROSITE" id="PS50967"/>
    </source>
</evidence>
<dbReference type="SMART" id="SM00341">
    <property type="entry name" value="HRDC"/>
    <property type="match status" value="1"/>
</dbReference>
<evidence type="ECO:0000256" key="1">
    <source>
        <dbReference type="ARBA" id="ARBA00022490"/>
    </source>
</evidence>
<evidence type="ECO:0000313" key="8">
    <source>
        <dbReference type="EMBL" id="SFX05272.1"/>
    </source>
</evidence>
<dbReference type="GO" id="GO:0033890">
    <property type="term" value="F:ribonuclease D activity"/>
    <property type="evidence" value="ECO:0007669"/>
    <property type="project" value="UniProtKB-UniRule"/>
</dbReference>
<dbReference type="GO" id="GO:0008408">
    <property type="term" value="F:3'-5' exonuclease activity"/>
    <property type="evidence" value="ECO:0007669"/>
    <property type="project" value="InterPro"/>
</dbReference>
<keyword evidence="2 6" id="KW-0819">tRNA processing</keyword>
<protein>
    <recommendedName>
        <fullName evidence="6">Ribonuclease D</fullName>
        <shortName evidence="6">RNase D</shortName>
        <ecNumber evidence="6">3.1.13.5</ecNumber>
    </recommendedName>
</protein>
<dbReference type="GO" id="GO:0003676">
    <property type="term" value="F:nucleic acid binding"/>
    <property type="evidence" value="ECO:0007669"/>
    <property type="project" value="InterPro"/>
</dbReference>
<dbReference type="InterPro" id="IPR006292">
    <property type="entry name" value="RNase_D"/>
</dbReference>
<comment type="catalytic activity">
    <reaction evidence="6">
        <text>Exonucleolytic cleavage that removes extra residues from the 3'-terminus of tRNA to produce 5'-mononucleotides.</text>
        <dbReference type="EC" id="3.1.13.5"/>
    </reaction>
</comment>
<evidence type="ECO:0000313" key="9">
    <source>
        <dbReference type="Proteomes" id="UP000182350"/>
    </source>
</evidence>
<dbReference type="CDD" id="cd06142">
    <property type="entry name" value="RNaseD_exo"/>
    <property type="match status" value="1"/>
</dbReference>
<comment type="subcellular location">
    <subcellularLocation>
        <location evidence="6">Cytoplasm</location>
    </subcellularLocation>
</comment>
<dbReference type="InterPro" id="IPR002121">
    <property type="entry name" value="HRDC_dom"/>
</dbReference>
<sequence length="376" mass="42943">MSLPHVWVDDPEQLDALCAAWMELEELAMDTEFIRTDTFYPKPALLQVGDGQACYLLDVLALGKPESLRRLLVGGPVKVFHSCSEDLEMLQHWLGVLPTPLIDTQLAAAVAEQETGMGYSRLVERLLQISLEKGETRSNWLQRPLTESQQHYAALDVEYLLPVWQLLKNRLLEQGRLELVREESQWLVTEAASDAPEDAWLRCKQAWRLDSPQLAVLQQLARWREATARHLDRPRSRVASDGLLQLLAEKQPRHAAALAALPDATPGWIKRYGEAVLAEIEMARQLPTEALPVPLISPMSQVYKQQRKRLKQALDQLAEKLQLPAELLTRRRQQEEWLQALSCGQQPEVPEDWPSWRREVLEHLVENLAKNEGKPE</sequence>
<dbReference type="OrthoDB" id="9800549at2"/>
<evidence type="ECO:0000256" key="3">
    <source>
        <dbReference type="ARBA" id="ARBA00022722"/>
    </source>
</evidence>
<dbReference type="HAMAP" id="MF_01899">
    <property type="entry name" value="RNase_D"/>
    <property type="match status" value="1"/>
</dbReference>
<dbReference type="SMART" id="SM00474">
    <property type="entry name" value="35EXOc"/>
    <property type="match status" value="1"/>
</dbReference>
<dbReference type="Proteomes" id="UP000182350">
    <property type="component" value="Unassembled WGS sequence"/>
</dbReference>
<dbReference type="Gene3D" id="3.30.420.10">
    <property type="entry name" value="Ribonuclease H-like superfamily/Ribonuclease H"/>
    <property type="match status" value="1"/>
</dbReference>
<comment type="cofactor">
    <cofactor evidence="6">
        <name>a divalent metal cation</name>
        <dbReference type="ChEBI" id="CHEBI:60240"/>
    </cofactor>
</comment>
<dbReference type="GO" id="GO:0005737">
    <property type="term" value="C:cytoplasm"/>
    <property type="evidence" value="ECO:0007669"/>
    <property type="project" value="UniProtKB-SubCell"/>
</dbReference>
<dbReference type="EMBL" id="FPJW01000001">
    <property type="protein sequence ID" value="SFX05272.1"/>
    <property type="molecule type" value="Genomic_DNA"/>
</dbReference>
<dbReference type="InterPro" id="IPR002562">
    <property type="entry name" value="3'-5'_exonuclease_dom"/>
</dbReference>
<dbReference type="SUPFAM" id="SSF47819">
    <property type="entry name" value="HRDC-like"/>
    <property type="match status" value="2"/>
</dbReference>
<organism evidence="8 9">
    <name type="scientific">Marinospirillum alkaliphilum DSM 21637</name>
    <dbReference type="NCBI Taxonomy" id="1122209"/>
    <lineage>
        <taxon>Bacteria</taxon>
        <taxon>Pseudomonadati</taxon>
        <taxon>Pseudomonadota</taxon>
        <taxon>Gammaproteobacteria</taxon>
        <taxon>Oceanospirillales</taxon>
        <taxon>Oceanospirillaceae</taxon>
        <taxon>Marinospirillum</taxon>
    </lineage>
</organism>
<dbReference type="InterPro" id="IPR010997">
    <property type="entry name" value="HRDC-like_sf"/>
</dbReference>
<evidence type="ECO:0000256" key="6">
    <source>
        <dbReference type="HAMAP-Rule" id="MF_01899"/>
    </source>
</evidence>
<feature type="domain" description="HRDC" evidence="7">
    <location>
        <begin position="210"/>
        <end position="290"/>
    </location>
</feature>
<dbReference type="EC" id="3.1.13.5" evidence="6"/>
<dbReference type="GO" id="GO:0042780">
    <property type="term" value="P:tRNA 3'-end processing"/>
    <property type="evidence" value="ECO:0007669"/>
    <property type="project" value="UniProtKB-UniRule"/>
</dbReference>
<dbReference type="InterPro" id="IPR051086">
    <property type="entry name" value="RNase_D-like"/>
</dbReference>
<name>A0A1K1TXP2_9GAMM</name>
<evidence type="ECO:0000256" key="2">
    <source>
        <dbReference type="ARBA" id="ARBA00022694"/>
    </source>
</evidence>
<dbReference type="RefSeq" id="WP_072324586.1">
    <property type="nucleotide sequence ID" value="NZ_FPJW01000001.1"/>
</dbReference>
<evidence type="ECO:0000256" key="4">
    <source>
        <dbReference type="ARBA" id="ARBA00022801"/>
    </source>
</evidence>
<proteinExistence type="inferred from homology"/>
<dbReference type="InterPro" id="IPR048579">
    <property type="entry name" value="RNAseD_HRDC_C"/>
</dbReference>
<dbReference type="InterPro" id="IPR044876">
    <property type="entry name" value="HRDC_dom_sf"/>
</dbReference>